<protein>
    <submittedName>
        <fullName evidence="2">Uncharacterized protein</fullName>
    </submittedName>
</protein>
<accession>A0AAD9LL50</accession>
<sequence length="205" mass="22338">MNGGTYNALLNTTSKRTAAVAARLSILSYVAMGVVTATSGVHYLNTQVDIPVVLNIIALLFSFALLAIVGIPENSRVAIAILCYCSVVRTSGLFMVVVVIFANLLGDPSVLMYFALYFIVVALVMFVMFERVTMLRCILALMKKTAPSQYAKETAAEYFRTQKTHPRWNTLELAEVGRSLEPLRVSAALRSSSSANDRTSPSSTK</sequence>
<evidence type="ECO:0000256" key="1">
    <source>
        <dbReference type="SAM" id="Phobius"/>
    </source>
</evidence>
<gene>
    <name evidence="2" type="ORF">P3T76_007469</name>
</gene>
<comment type="caution">
    <text evidence="2">The sequence shown here is derived from an EMBL/GenBank/DDBJ whole genome shotgun (WGS) entry which is preliminary data.</text>
</comment>
<dbReference type="AlphaFoldDB" id="A0AAD9LL50"/>
<keyword evidence="3" id="KW-1185">Reference proteome</keyword>
<dbReference type="Proteomes" id="UP001259832">
    <property type="component" value="Unassembled WGS sequence"/>
</dbReference>
<organism evidence="2 3">
    <name type="scientific">Phytophthora citrophthora</name>
    <dbReference type="NCBI Taxonomy" id="4793"/>
    <lineage>
        <taxon>Eukaryota</taxon>
        <taxon>Sar</taxon>
        <taxon>Stramenopiles</taxon>
        <taxon>Oomycota</taxon>
        <taxon>Peronosporomycetes</taxon>
        <taxon>Peronosporales</taxon>
        <taxon>Peronosporaceae</taxon>
        <taxon>Phytophthora</taxon>
    </lineage>
</organism>
<evidence type="ECO:0000313" key="2">
    <source>
        <dbReference type="EMBL" id="KAK1940763.1"/>
    </source>
</evidence>
<evidence type="ECO:0000313" key="3">
    <source>
        <dbReference type="Proteomes" id="UP001259832"/>
    </source>
</evidence>
<keyword evidence="1" id="KW-0472">Membrane</keyword>
<reference evidence="2" key="1">
    <citation type="submission" date="2023-08" db="EMBL/GenBank/DDBJ databases">
        <title>Reference Genome Resource for the Citrus Pathogen Phytophthora citrophthora.</title>
        <authorList>
            <person name="Moller H."/>
            <person name="Coetzee B."/>
            <person name="Rose L.J."/>
            <person name="Van Niekerk J.M."/>
        </authorList>
    </citation>
    <scope>NUCLEOTIDE SEQUENCE</scope>
    <source>
        <strain evidence="2">STE-U-9442</strain>
    </source>
</reference>
<feature type="transmembrane region" description="Helical" evidence="1">
    <location>
        <begin position="50"/>
        <end position="71"/>
    </location>
</feature>
<keyword evidence="1" id="KW-1133">Transmembrane helix</keyword>
<name>A0AAD9LL50_9STRA</name>
<feature type="transmembrane region" description="Helical" evidence="1">
    <location>
        <begin position="20"/>
        <end position="44"/>
    </location>
</feature>
<proteinExistence type="predicted"/>
<feature type="transmembrane region" description="Helical" evidence="1">
    <location>
        <begin position="78"/>
        <end position="104"/>
    </location>
</feature>
<keyword evidence="1" id="KW-0812">Transmembrane</keyword>
<dbReference type="EMBL" id="JASMQC010000013">
    <property type="protein sequence ID" value="KAK1940763.1"/>
    <property type="molecule type" value="Genomic_DNA"/>
</dbReference>
<feature type="transmembrane region" description="Helical" evidence="1">
    <location>
        <begin position="110"/>
        <end position="129"/>
    </location>
</feature>